<gene>
    <name evidence="6" type="ORF">ACFQ3T_30420</name>
</gene>
<dbReference type="InterPro" id="IPR011251">
    <property type="entry name" value="Luciferase-like_dom"/>
</dbReference>
<name>A0ABW3R2Z3_9PSEU</name>
<comment type="caution">
    <text evidence="6">The sequence shown here is derived from an EMBL/GenBank/DDBJ whole genome shotgun (WGS) entry which is preliminary data.</text>
</comment>
<keyword evidence="4" id="KW-0503">Monooxygenase</keyword>
<evidence type="ECO:0000313" key="6">
    <source>
        <dbReference type="EMBL" id="MFD1151468.1"/>
    </source>
</evidence>
<proteinExistence type="predicted"/>
<dbReference type="InterPro" id="IPR036661">
    <property type="entry name" value="Luciferase-like_sf"/>
</dbReference>
<evidence type="ECO:0000313" key="7">
    <source>
        <dbReference type="Proteomes" id="UP001597168"/>
    </source>
</evidence>
<dbReference type="GO" id="GO:0016491">
    <property type="term" value="F:oxidoreductase activity"/>
    <property type="evidence" value="ECO:0007669"/>
    <property type="project" value="UniProtKB-KW"/>
</dbReference>
<evidence type="ECO:0000256" key="1">
    <source>
        <dbReference type="ARBA" id="ARBA00022630"/>
    </source>
</evidence>
<dbReference type="InterPro" id="IPR050172">
    <property type="entry name" value="SsuD_RutA_monooxygenase"/>
</dbReference>
<dbReference type="EC" id="1.-.-.-" evidence="6"/>
<dbReference type="Proteomes" id="UP001597168">
    <property type="component" value="Unassembled WGS sequence"/>
</dbReference>
<keyword evidence="1" id="KW-0285">Flavoprotein</keyword>
<evidence type="ECO:0000256" key="2">
    <source>
        <dbReference type="ARBA" id="ARBA00022643"/>
    </source>
</evidence>
<dbReference type="RefSeq" id="WP_380728499.1">
    <property type="nucleotide sequence ID" value="NZ_JBHTLK010000241.1"/>
</dbReference>
<keyword evidence="3 6" id="KW-0560">Oxidoreductase</keyword>
<accession>A0ABW3R2Z3</accession>
<sequence>MRIGAVFPQIEIGDDPADIRGWAQSVEEIGYTHALAFDHVLGADVATRPGWRAYTSETAFHEVFVLFGYLAAVTTTLELMTGVLVLPQRQTALVAKQAAEVDILSGGRLRLGVGVGWNHVEYEALNESFTNRGARSAEQVEVMRLLWANPSVNFEGKWHRIDHAGIKPRPASGRIPVWFGGNAEQVLRRAGRIGDGWLPQRAPDAISAAMVERVREHARKAGRDASEVGFEPRLVLAEVPERQWAAFAEGWRQLGATHLCVSTMGLGLKSAGEHVSVLRDVLKILQ</sequence>
<dbReference type="InterPro" id="IPR019921">
    <property type="entry name" value="Lucif-like_OxRdtase_Rv2161c"/>
</dbReference>
<dbReference type="EMBL" id="JBHTLK010000241">
    <property type="protein sequence ID" value="MFD1151468.1"/>
    <property type="molecule type" value="Genomic_DNA"/>
</dbReference>
<feature type="domain" description="Luciferase-like" evidence="5">
    <location>
        <begin position="14"/>
        <end position="259"/>
    </location>
</feature>
<evidence type="ECO:0000259" key="5">
    <source>
        <dbReference type="Pfam" id="PF00296"/>
    </source>
</evidence>
<dbReference type="NCBIfam" id="TIGR03619">
    <property type="entry name" value="F420_Rv2161c"/>
    <property type="match status" value="1"/>
</dbReference>
<reference evidence="7" key="1">
    <citation type="journal article" date="2019" name="Int. J. Syst. Evol. Microbiol.">
        <title>The Global Catalogue of Microorganisms (GCM) 10K type strain sequencing project: providing services to taxonomists for standard genome sequencing and annotation.</title>
        <authorList>
            <consortium name="The Broad Institute Genomics Platform"/>
            <consortium name="The Broad Institute Genome Sequencing Center for Infectious Disease"/>
            <person name="Wu L."/>
            <person name="Ma J."/>
        </authorList>
    </citation>
    <scope>NUCLEOTIDE SEQUENCE [LARGE SCALE GENOMIC DNA]</scope>
    <source>
        <strain evidence="7">CCUG 60214</strain>
    </source>
</reference>
<keyword evidence="2" id="KW-0288">FMN</keyword>
<keyword evidence="7" id="KW-1185">Reference proteome</keyword>
<dbReference type="PANTHER" id="PTHR42847">
    <property type="entry name" value="ALKANESULFONATE MONOOXYGENASE"/>
    <property type="match status" value="1"/>
</dbReference>
<evidence type="ECO:0000256" key="4">
    <source>
        <dbReference type="ARBA" id="ARBA00023033"/>
    </source>
</evidence>
<protein>
    <submittedName>
        <fullName evidence="6">LLM class F420-dependent oxidoreductase</fullName>
        <ecNumber evidence="6">1.-.-.-</ecNumber>
    </submittedName>
</protein>
<dbReference type="Pfam" id="PF00296">
    <property type="entry name" value="Bac_luciferase"/>
    <property type="match status" value="1"/>
</dbReference>
<evidence type="ECO:0000256" key="3">
    <source>
        <dbReference type="ARBA" id="ARBA00023002"/>
    </source>
</evidence>
<dbReference type="SUPFAM" id="SSF51679">
    <property type="entry name" value="Bacterial luciferase-like"/>
    <property type="match status" value="1"/>
</dbReference>
<organism evidence="6 7">
    <name type="scientific">Saccharothrix hoggarensis</name>
    <dbReference type="NCBI Taxonomy" id="913853"/>
    <lineage>
        <taxon>Bacteria</taxon>
        <taxon>Bacillati</taxon>
        <taxon>Actinomycetota</taxon>
        <taxon>Actinomycetes</taxon>
        <taxon>Pseudonocardiales</taxon>
        <taxon>Pseudonocardiaceae</taxon>
        <taxon>Saccharothrix</taxon>
    </lineage>
</organism>
<dbReference type="Gene3D" id="3.20.20.30">
    <property type="entry name" value="Luciferase-like domain"/>
    <property type="match status" value="1"/>
</dbReference>
<dbReference type="PANTHER" id="PTHR42847:SF4">
    <property type="entry name" value="ALKANESULFONATE MONOOXYGENASE-RELATED"/>
    <property type="match status" value="1"/>
</dbReference>